<reference evidence="2 3" key="1">
    <citation type="journal article" date="2012" name="BMC Genomics">
        <title>Comparative genomics of the white-rot fungi, Phanerochaete carnosa and P. chrysosporium, to elucidate the genetic basis of the distinct wood types they colonize.</title>
        <authorList>
            <person name="Suzuki H."/>
            <person name="MacDonald J."/>
            <person name="Syed K."/>
            <person name="Salamov A."/>
            <person name="Hori C."/>
            <person name="Aerts A."/>
            <person name="Henrissat B."/>
            <person name="Wiebenga A."/>
            <person name="vanKuyk P.A."/>
            <person name="Barry K."/>
            <person name="Lindquist E."/>
            <person name="LaButti K."/>
            <person name="Lapidus A."/>
            <person name="Lucas S."/>
            <person name="Coutinho P."/>
            <person name="Gong Y."/>
            <person name="Samejima M."/>
            <person name="Mahadevan R."/>
            <person name="Abou-Zaid M."/>
            <person name="de Vries R.P."/>
            <person name="Igarashi K."/>
            <person name="Yadav J.S."/>
            <person name="Grigoriev I.V."/>
            <person name="Master E.R."/>
        </authorList>
    </citation>
    <scope>NUCLEOTIDE SEQUENCE [LARGE SCALE GENOMIC DNA]</scope>
    <source>
        <strain evidence="2 3">HHB-10118-sp</strain>
    </source>
</reference>
<accession>K5WEY0</accession>
<keyword evidence="3" id="KW-1185">Reference proteome</keyword>
<dbReference type="GeneID" id="18919314"/>
<sequence length="210" mass="23256">MLIISSHSYDQDGFKGDYFAAAIKVCRPSAAGQDAGPPLAYVESISLQLSFENVEAMDTLDWDALRAVVDSPHMHYLRIRYFQQRNKDFETAKRVLCSVLRRTQLTWALESGKLQFGRLTGDPVTSADILSVPAEHIIDGITTITLDIAEQADWLLYPVQRRHLARDTTREEYLRQLVAARASGASANLGSEVAPPIAGSTQHTALEQTP</sequence>
<dbReference type="EMBL" id="JH930781">
    <property type="protein sequence ID" value="EKM48732.1"/>
    <property type="molecule type" value="Genomic_DNA"/>
</dbReference>
<dbReference type="AlphaFoldDB" id="K5WEY0"/>
<evidence type="ECO:0000256" key="1">
    <source>
        <dbReference type="SAM" id="MobiDB-lite"/>
    </source>
</evidence>
<dbReference type="RefSeq" id="XP_007402714.1">
    <property type="nucleotide sequence ID" value="XM_007402652.1"/>
</dbReference>
<proteinExistence type="predicted"/>
<protein>
    <submittedName>
        <fullName evidence="2">Uncharacterized protein</fullName>
    </submittedName>
</protein>
<dbReference type="InParanoid" id="K5WEY0"/>
<feature type="compositionally biased region" description="Polar residues" evidence="1">
    <location>
        <begin position="199"/>
        <end position="210"/>
    </location>
</feature>
<organism evidence="2 3">
    <name type="scientific">Phanerochaete carnosa (strain HHB-10118-sp)</name>
    <name type="common">White-rot fungus</name>
    <name type="synonym">Peniophora carnosa</name>
    <dbReference type="NCBI Taxonomy" id="650164"/>
    <lineage>
        <taxon>Eukaryota</taxon>
        <taxon>Fungi</taxon>
        <taxon>Dikarya</taxon>
        <taxon>Basidiomycota</taxon>
        <taxon>Agaricomycotina</taxon>
        <taxon>Agaricomycetes</taxon>
        <taxon>Polyporales</taxon>
        <taxon>Phanerochaetaceae</taxon>
        <taxon>Phanerochaete</taxon>
    </lineage>
</organism>
<dbReference type="KEGG" id="pco:PHACADRAFT_266182"/>
<evidence type="ECO:0000313" key="3">
    <source>
        <dbReference type="Proteomes" id="UP000008370"/>
    </source>
</evidence>
<name>K5WEY0_PHACS</name>
<evidence type="ECO:0000313" key="2">
    <source>
        <dbReference type="EMBL" id="EKM48732.1"/>
    </source>
</evidence>
<feature type="region of interest" description="Disordered" evidence="1">
    <location>
        <begin position="190"/>
        <end position="210"/>
    </location>
</feature>
<gene>
    <name evidence="2" type="ORF">PHACADRAFT_266182</name>
</gene>
<dbReference type="HOGENOM" id="CLU_024266_1_1_1"/>
<dbReference type="Proteomes" id="UP000008370">
    <property type="component" value="Unassembled WGS sequence"/>
</dbReference>